<dbReference type="SUPFAM" id="SSF52058">
    <property type="entry name" value="L domain-like"/>
    <property type="match status" value="1"/>
</dbReference>
<dbReference type="InterPro" id="IPR032675">
    <property type="entry name" value="LRR_dom_sf"/>
</dbReference>
<dbReference type="OMA" id="QQGLVAH"/>
<dbReference type="Pfam" id="PF23622">
    <property type="entry name" value="LRR_At1g61320_AtMIF1"/>
    <property type="match status" value="1"/>
</dbReference>
<dbReference type="PANTHER" id="PTHR34145">
    <property type="entry name" value="OS02G0105600 PROTEIN"/>
    <property type="match status" value="1"/>
</dbReference>
<dbReference type="PANTHER" id="PTHR34145:SF8">
    <property type="entry name" value="OS05G0538250 PROTEIN"/>
    <property type="match status" value="1"/>
</dbReference>
<proteinExistence type="predicted"/>
<reference evidence="3" key="1">
    <citation type="journal article" date="2013" name="Nat. Commun.">
        <title>Whole-genome sequencing of Oryza brachyantha reveals mechanisms underlying Oryza genome evolution.</title>
        <authorList>
            <person name="Chen J."/>
            <person name="Huang Q."/>
            <person name="Gao D."/>
            <person name="Wang J."/>
            <person name="Lang Y."/>
            <person name="Liu T."/>
            <person name="Li B."/>
            <person name="Bai Z."/>
            <person name="Luis Goicoechea J."/>
            <person name="Liang C."/>
            <person name="Chen C."/>
            <person name="Zhang W."/>
            <person name="Sun S."/>
            <person name="Liao Y."/>
            <person name="Zhang X."/>
            <person name="Yang L."/>
            <person name="Song C."/>
            <person name="Wang M."/>
            <person name="Shi J."/>
            <person name="Liu G."/>
            <person name="Liu J."/>
            <person name="Zhou H."/>
            <person name="Zhou W."/>
            <person name="Yu Q."/>
            <person name="An N."/>
            <person name="Chen Y."/>
            <person name="Cai Q."/>
            <person name="Wang B."/>
            <person name="Liu B."/>
            <person name="Min J."/>
            <person name="Huang Y."/>
            <person name="Wu H."/>
            <person name="Li Z."/>
            <person name="Zhang Y."/>
            <person name="Yin Y."/>
            <person name="Song W."/>
            <person name="Jiang J."/>
            <person name="Jackson S.A."/>
            <person name="Wing R.A."/>
            <person name="Wang J."/>
            <person name="Chen M."/>
        </authorList>
    </citation>
    <scope>NUCLEOTIDE SEQUENCE [LARGE SCALE GENOMIC DNA]</scope>
    <source>
        <strain evidence="3">cv. IRGC 101232</strain>
    </source>
</reference>
<dbReference type="HOGENOM" id="CLU_010721_4_1_1"/>
<dbReference type="Gene3D" id="3.80.10.10">
    <property type="entry name" value="Ribonuclease Inhibitor"/>
    <property type="match status" value="1"/>
</dbReference>
<dbReference type="KEGG" id="obr:102705101"/>
<keyword evidence="4" id="KW-1185">Reference proteome</keyword>
<protein>
    <recommendedName>
        <fullName evidence="2">At1g61320/AtMIF1 LRR domain-containing protein</fullName>
    </recommendedName>
</protein>
<dbReference type="AlphaFoldDB" id="J3MZ36"/>
<dbReference type="OrthoDB" id="667740at2759"/>
<dbReference type="InterPro" id="IPR055357">
    <property type="entry name" value="LRR_At1g61320_AtMIF1"/>
</dbReference>
<dbReference type="RefSeq" id="XP_040383751.1">
    <property type="nucleotide sequence ID" value="XM_040527817.1"/>
</dbReference>
<dbReference type="RefSeq" id="XP_006660830.2">
    <property type="nucleotide sequence ID" value="XM_006660767.3"/>
</dbReference>
<sequence length="521" mass="59929">MGHLPLMRLMAMKRERRRLRRKRRRQHALAPDESIASMKKRKSSSYQQVENTHSDKRLRYSVPYLPEGIWQHIHSLMPMGDAGRAACLSSAFLYSWRNRPKLTFSTETIGIVERRPDFIRKIDRIMKKHSGIGVEALTIEFMDLYTTKARSYLERWLQIVVTPRIEELSLMVSPLKRKSYYDFPCSLLSNGNGSSIRLLDLHCCTFHPTPELGCFQSLTRLHLERVIITGDELGCLLSSSSVLERLELRACYHIEHLKLPSTLQQLSYMEVCDCCRLRRIENEAPNLYSLHLSGWYFSTQLCFGESSLVKNLRTGHFFSLYRAFAELPSIFPNLETFAIRWLPRMGDAPMVPNTFCHLKYLSILQTTRSASFDYLSLVSFLDACPSLDTFILNSHARHSEDDSIIVNPSDLRQLPGQYHGNLRDVKITRFCSAKSLVELTCHILKNTSVERLTLDTTECTLRCSPGETGRCSYIMDKNDLLIASRALLAIRTYIEGRVPSTVKLNVVEPCGRCYVIPPFRI</sequence>
<dbReference type="InterPro" id="IPR053772">
    <property type="entry name" value="At1g61320/At1g61330-like"/>
</dbReference>
<dbReference type="Proteomes" id="UP000006038">
    <property type="component" value="Chromosome 9"/>
</dbReference>
<feature type="domain" description="At1g61320/AtMIF1 LRR" evidence="2">
    <location>
        <begin position="125"/>
        <end position="510"/>
    </location>
</feature>
<evidence type="ECO:0000259" key="2">
    <source>
        <dbReference type="Pfam" id="PF23622"/>
    </source>
</evidence>
<accession>J3MZ36</accession>
<gene>
    <name evidence="3" type="primary">LOC102705101</name>
</gene>
<evidence type="ECO:0000313" key="3">
    <source>
        <dbReference type="EnsemblPlants" id="OB09G22650.1"/>
    </source>
</evidence>
<organism evidence="3">
    <name type="scientific">Oryza brachyantha</name>
    <name type="common">malo sina</name>
    <dbReference type="NCBI Taxonomy" id="4533"/>
    <lineage>
        <taxon>Eukaryota</taxon>
        <taxon>Viridiplantae</taxon>
        <taxon>Streptophyta</taxon>
        <taxon>Embryophyta</taxon>
        <taxon>Tracheophyta</taxon>
        <taxon>Spermatophyta</taxon>
        <taxon>Magnoliopsida</taxon>
        <taxon>Liliopsida</taxon>
        <taxon>Poales</taxon>
        <taxon>Poaceae</taxon>
        <taxon>BOP clade</taxon>
        <taxon>Oryzoideae</taxon>
        <taxon>Oryzeae</taxon>
        <taxon>Oryzinae</taxon>
        <taxon>Oryza</taxon>
    </lineage>
</organism>
<dbReference type="eggNOG" id="ENOG502RYMX">
    <property type="taxonomic scope" value="Eukaryota"/>
</dbReference>
<reference evidence="3" key="2">
    <citation type="submission" date="2013-04" db="UniProtKB">
        <authorList>
            <consortium name="EnsemblPlants"/>
        </authorList>
    </citation>
    <scope>IDENTIFICATION</scope>
</reference>
<dbReference type="STRING" id="4533.J3MZ36"/>
<evidence type="ECO:0000313" key="4">
    <source>
        <dbReference type="Proteomes" id="UP000006038"/>
    </source>
</evidence>
<name>J3MZ36_ORYBR</name>
<dbReference type="EnsemblPlants" id="OB09G22650.1">
    <property type="protein sequence ID" value="OB09G22650.1"/>
    <property type="gene ID" value="OB09G22650"/>
</dbReference>
<evidence type="ECO:0000256" key="1">
    <source>
        <dbReference type="SAM" id="MobiDB-lite"/>
    </source>
</evidence>
<dbReference type="Gramene" id="OB09G22650.1">
    <property type="protein sequence ID" value="OB09G22650.1"/>
    <property type="gene ID" value="OB09G22650"/>
</dbReference>
<dbReference type="GeneID" id="102705101"/>
<feature type="region of interest" description="Disordered" evidence="1">
    <location>
        <begin position="21"/>
        <end position="52"/>
    </location>
</feature>